<organism evidence="5 6">
    <name type="scientific">Nocardia sputorum</name>
    <dbReference type="NCBI Taxonomy" id="2984338"/>
    <lineage>
        <taxon>Bacteria</taxon>
        <taxon>Bacillati</taxon>
        <taxon>Actinomycetota</taxon>
        <taxon>Actinomycetes</taxon>
        <taxon>Mycobacteriales</taxon>
        <taxon>Nocardiaceae</taxon>
        <taxon>Nocardia</taxon>
    </lineage>
</organism>
<dbReference type="RefSeq" id="WP_281874109.1">
    <property type="nucleotide sequence ID" value="NZ_AP026976.1"/>
</dbReference>
<accession>A0ABN6U792</accession>
<dbReference type="SMART" id="SM00342">
    <property type="entry name" value="HTH_ARAC"/>
    <property type="match status" value="1"/>
</dbReference>
<dbReference type="PROSITE" id="PS01124">
    <property type="entry name" value="HTH_ARAC_FAMILY_2"/>
    <property type="match status" value="1"/>
</dbReference>
<dbReference type="InterPro" id="IPR009057">
    <property type="entry name" value="Homeodomain-like_sf"/>
</dbReference>
<keyword evidence="1" id="KW-0805">Transcription regulation</keyword>
<evidence type="ECO:0000256" key="1">
    <source>
        <dbReference type="ARBA" id="ARBA00023015"/>
    </source>
</evidence>
<protein>
    <submittedName>
        <fullName evidence="5">AraC family transcriptional regulator</fullName>
    </submittedName>
</protein>
<feature type="domain" description="HTH araC/xylS-type" evidence="4">
    <location>
        <begin position="200"/>
        <end position="298"/>
    </location>
</feature>
<dbReference type="InterPro" id="IPR011051">
    <property type="entry name" value="RmlC_Cupin_sf"/>
</dbReference>
<dbReference type="Pfam" id="PF12833">
    <property type="entry name" value="HTH_18"/>
    <property type="match status" value="1"/>
</dbReference>
<dbReference type="SUPFAM" id="SSF51182">
    <property type="entry name" value="RmlC-like cupins"/>
    <property type="match status" value="1"/>
</dbReference>
<dbReference type="PANTHER" id="PTHR46796">
    <property type="entry name" value="HTH-TYPE TRANSCRIPTIONAL ACTIVATOR RHAS-RELATED"/>
    <property type="match status" value="1"/>
</dbReference>
<evidence type="ECO:0000313" key="6">
    <source>
        <dbReference type="Proteomes" id="UP001317870"/>
    </source>
</evidence>
<name>A0ABN6U792_9NOCA</name>
<dbReference type="Pfam" id="PF12852">
    <property type="entry name" value="Cupin_6"/>
    <property type="match status" value="1"/>
</dbReference>
<sequence>MDVLSDALAAMRTGRTRAARTDVRAPWGLRFPAVTGTTFHVVLSGTCWLLADGSEPLALSPGDVVFLRTGSSHALADDLRTPLVDFLPERQEPDSPIGHVRVDGSGPRSILLCGAYQLDRTRPHPLMRDLPEVLHLPAGNADLGHLVGLLATEFDRDRPGRDGIVPPLVDAMLLYILRTWADECADSPGWARALRDQAIGRALRDIHARPAAPWTVEQLAARNGLSRSVFAQRFTALVGEPPVSYLTWWRMTSAGRMLRESDAPLRNVAAQVGYSSEFAFAKAFKRAYGVAPGLYRRAERGETPTIPTRSPA</sequence>
<proteinExistence type="predicted"/>
<dbReference type="Gene3D" id="1.10.10.60">
    <property type="entry name" value="Homeodomain-like"/>
    <property type="match status" value="2"/>
</dbReference>
<dbReference type="PRINTS" id="PR00032">
    <property type="entry name" value="HTHARAC"/>
</dbReference>
<keyword evidence="6" id="KW-1185">Reference proteome</keyword>
<evidence type="ECO:0000256" key="3">
    <source>
        <dbReference type="ARBA" id="ARBA00023163"/>
    </source>
</evidence>
<dbReference type="SUPFAM" id="SSF46689">
    <property type="entry name" value="Homeodomain-like"/>
    <property type="match status" value="2"/>
</dbReference>
<keyword evidence="2" id="KW-0238">DNA-binding</keyword>
<dbReference type="InterPro" id="IPR020449">
    <property type="entry name" value="Tscrpt_reg_AraC-type_HTH"/>
</dbReference>
<evidence type="ECO:0000313" key="5">
    <source>
        <dbReference type="EMBL" id="BDU01089.1"/>
    </source>
</evidence>
<dbReference type="PANTHER" id="PTHR46796:SF7">
    <property type="entry name" value="ARAC FAMILY TRANSCRIPTIONAL REGULATOR"/>
    <property type="match status" value="1"/>
</dbReference>
<keyword evidence="3" id="KW-0804">Transcription</keyword>
<dbReference type="InterPro" id="IPR018060">
    <property type="entry name" value="HTH_AraC"/>
</dbReference>
<dbReference type="EMBL" id="AP026978">
    <property type="protein sequence ID" value="BDU01089.1"/>
    <property type="molecule type" value="Genomic_DNA"/>
</dbReference>
<dbReference type="InterPro" id="IPR050204">
    <property type="entry name" value="AraC_XylS_family_regulators"/>
</dbReference>
<gene>
    <name evidence="5" type="ORF">IFM12276_41170</name>
</gene>
<dbReference type="Proteomes" id="UP001317870">
    <property type="component" value="Chromosome"/>
</dbReference>
<evidence type="ECO:0000259" key="4">
    <source>
        <dbReference type="PROSITE" id="PS01124"/>
    </source>
</evidence>
<dbReference type="InterPro" id="IPR032783">
    <property type="entry name" value="AraC_lig"/>
</dbReference>
<reference evidence="5 6" key="1">
    <citation type="submission" date="2022-11" db="EMBL/GenBank/DDBJ databases">
        <title>Genome Sequencing of Nocardia sp. ON39_IFM12276 and assembly.</title>
        <authorList>
            <person name="Shimojima M."/>
            <person name="Toyokawa M."/>
            <person name="Uesaka K."/>
        </authorList>
    </citation>
    <scope>NUCLEOTIDE SEQUENCE [LARGE SCALE GENOMIC DNA]</scope>
    <source>
        <strain evidence="5 6">IFM 12276</strain>
    </source>
</reference>
<evidence type="ECO:0000256" key="2">
    <source>
        <dbReference type="ARBA" id="ARBA00023125"/>
    </source>
</evidence>